<feature type="transmembrane region" description="Helical" evidence="8">
    <location>
        <begin position="98"/>
        <end position="119"/>
    </location>
</feature>
<feature type="transmembrane region" description="Helical" evidence="8">
    <location>
        <begin position="140"/>
        <end position="162"/>
    </location>
</feature>
<keyword evidence="4 8" id="KW-0812">Transmembrane</keyword>
<feature type="region of interest" description="Disordered" evidence="7">
    <location>
        <begin position="387"/>
        <end position="418"/>
    </location>
</feature>
<evidence type="ECO:0000256" key="3">
    <source>
        <dbReference type="ARBA" id="ARBA00022448"/>
    </source>
</evidence>
<feature type="transmembrane region" description="Helical" evidence="8">
    <location>
        <begin position="426"/>
        <end position="448"/>
    </location>
</feature>
<feature type="transmembrane region" description="Helical" evidence="8">
    <location>
        <begin position="499"/>
        <end position="519"/>
    </location>
</feature>
<feature type="transmembrane region" description="Helical" evidence="8">
    <location>
        <begin position="267"/>
        <end position="284"/>
    </location>
</feature>
<dbReference type="GO" id="GO:0016020">
    <property type="term" value="C:membrane"/>
    <property type="evidence" value="ECO:0007669"/>
    <property type="project" value="UniProtKB-SubCell"/>
</dbReference>
<dbReference type="STRING" id="337451.A0A3S3QST1"/>
<evidence type="ECO:0000313" key="9">
    <source>
        <dbReference type="EMBL" id="RWR89966.1"/>
    </source>
</evidence>
<feature type="transmembrane region" description="Helical" evidence="8">
    <location>
        <begin position="67"/>
        <end position="86"/>
    </location>
</feature>
<comment type="caution">
    <text evidence="9">The sequence shown here is derived from an EMBL/GenBank/DDBJ whole genome shotgun (WGS) entry which is preliminary data.</text>
</comment>
<dbReference type="PANTHER" id="PTHR31376">
    <property type="entry name" value="OS09G0467300 PROTEIN-RELATED"/>
    <property type="match status" value="1"/>
</dbReference>
<feature type="transmembrane region" description="Helical" evidence="8">
    <location>
        <begin position="460"/>
        <end position="478"/>
    </location>
</feature>
<reference evidence="9 10" key="1">
    <citation type="journal article" date="2019" name="Nat. Plants">
        <title>Stout camphor tree genome fills gaps in understanding of flowering plant genome evolution.</title>
        <authorList>
            <person name="Chaw S.M."/>
            <person name="Liu Y.C."/>
            <person name="Wu Y.W."/>
            <person name="Wang H.Y."/>
            <person name="Lin C.I."/>
            <person name="Wu C.S."/>
            <person name="Ke H.M."/>
            <person name="Chang L.Y."/>
            <person name="Hsu C.Y."/>
            <person name="Yang H.T."/>
            <person name="Sudianto E."/>
            <person name="Hsu M.H."/>
            <person name="Wu K.P."/>
            <person name="Wang L.N."/>
            <person name="Leebens-Mack J.H."/>
            <person name="Tsai I.J."/>
        </authorList>
    </citation>
    <scope>NUCLEOTIDE SEQUENCE [LARGE SCALE GENOMIC DNA]</scope>
    <source>
        <strain evidence="10">cv. Chaw 1501</strain>
        <tissue evidence="9">Young leaves</tissue>
    </source>
</reference>
<feature type="transmembrane region" description="Helical" evidence="8">
    <location>
        <begin position="836"/>
        <end position="855"/>
    </location>
</feature>
<feature type="transmembrane region" description="Helical" evidence="8">
    <location>
        <begin position="225"/>
        <end position="246"/>
    </location>
</feature>
<proteinExistence type="inferred from homology"/>
<evidence type="ECO:0000256" key="6">
    <source>
        <dbReference type="ARBA" id="ARBA00023136"/>
    </source>
</evidence>
<dbReference type="PANTHER" id="PTHR31376:SF1">
    <property type="entry name" value="PURINE PERMEASE 2"/>
    <property type="match status" value="1"/>
</dbReference>
<feature type="compositionally biased region" description="Polar residues" evidence="7">
    <location>
        <begin position="387"/>
        <end position="397"/>
    </location>
</feature>
<evidence type="ECO:0000256" key="4">
    <source>
        <dbReference type="ARBA" id="ARBA00022692"/>
    </source>
</evidence>
<feature type="transmembrane region" description="Helical" evidence="8">
    <location>
        <begin position="582"/>
        <end position="607"/>
    </location>
</feature>
<feature type="compositionally biased region" description="Basic and acidic residues" evidence="7">
    <location>
        <begin position="403"/>
        <end position="418"/>
    </location>
</feature>
<comment type="similarity">
    <text evidence="2">Belongs to the purine permeases (TC 2.A.7.14) family.</text>
</comment>
<feature type="transmembrane region" description="Helical" evidence="8">
    <location>
        <begin position="965"/>
        <end position="986"/>
    </location>
</feature>
<feature type="transmembrane region" description="Helical" evidence="8">
    <location>
        <begin position="304"/>
        <end position="325"/>
    </location>
</feature>
<dbReference type="AlphaFoldDB" id="A0A3S3QST1"/>
<feature type="transmembrane region" description="Helical" evidence="8">
    <location>
        <begin position="1099"/>
        <end position="1118"/>
    </location>
</feature>
<comment type="subcellular location">
    <subcellularLocation>
        <location evidence="1">Membrane</location>
        <topology evidence="1">Multi-pass membrane protein</topology>
    </subcellularLocation>
</comment>
<feature type="transmembrane region" description="Helical" evidence="8">
    <location>
        <begin position="691"/>
        <end position="710"/>
    </location>
</feature>
<sequence length="1140" mass="124693">MDMAASSTSPSLGWACDAETILSSWWDPDMALQLPTVTRLPNHAKTLPNQQDDQDNPSSKKPIQRGLLAICMIFTGVGAIGGPLMQRLYYLHGGNRKWLSSCLQTLGFPIMFLPLLVLYAKSRSKKIPKSFFIERRLVMAGLALGLLVGLDNYMYSFGLAYIPVSTSSLLFSTQLAFTAVFALVIVRQRFSFYSVNCVVLMTLGACVLALHTSGDRPPGVSRGQYLLGFFITLGGAMLLGLSLPLIELSYRKAVRVINCSVVMQYQVLFSFSATVFCLIGMAVNKDFQAIPREAKAFDLGEVKYYAVLVCSAIIWQFLSIGSLGIIYCTSSLFAGIVSALLLPLTPVAAVLAFGEKFTGEKGMSLALCLWGFSSYFIGVYKKSTKLRPNTESVTNGPDSMEEVANKGNDHGPQEEEKKKGNKWVPILLNGVTMVIGTVASPLMSRLYFLHGGSRKWVASWLQSAGFPILLIPISILLLQNRSKKKPITLIKPKLLMASVSLGLLVGLDNFMYSLGLSYLPVSTSSLIYATQLAFNALFAFVIVRQRFTAYSINAIVLMTVGTVILAVRKGGDRPPNVSDGEYLLGFFVTLGGAALLGFILPCTEFAYTKLSKVITFEIVLQFQLILCSTATAVCTLGMLINKDFQAIPREASAYGLGETKYYVVLVSLAIASQLLFIGSLGIIFYTSSFCAGVLAATLLPLTEVSSVIAYKERFTAEKGIALALSLWGFVSYFYGEYEKSKSQNMAPSSADNTRPKNSVFHTTQPLGGLQIMSSNIEAGTEEQNHHHPNNHQKKAMTKTTLLIFNAIILSIGNTAGPLLIRLYFLRGGKRKWLSSWLETGGWPIILIPLSILYIYRRRRSKEGDCAAAKIFLIKPRLFAACAVLGLLTGLDDYMYAYGSSLLPVSTSSLLISSQLAFQAGFALLIVKHKFTPFSINAVVLLTVGALILGLHTNGDRPANESQKKYFVGFFMMLAAAALYGCVLPLIELAYMKAKQAITYTLVLEVQLVIGFFATAFCTVGMLVNNDFKAISQEGREFELGEAKYYILLVSSAIVWQCFFVGAVGVIATSSSLHAGVLIAVLIPVIELLGVLFYKEKFNAEKGVSLGLALWGFVSYFYGEYKNQKVENKELVHAEVERPHT</sequence>
<feature type="transmembrane region" description="Helical" evidence="8">
    <location>
        <begin position="525"/>
        <end position="543"/>
    </location>
</feature>
<evidence type="ECO:0000313" key="10">
    <source>
        <dbReference type="Proteomes" id="UP000283530"/>
    </source>
</evidence>
<keyword evidence="5 8" id="KW-1133">Transmembrane helix</keyword>
<feature type="transmembrane region" description="Helical" evidence="8">
    <location>
        <begin position="550"/>
        <end position="567"/>
    </location>
</feature>
<keyword evidence="10" id="KW-1185">Reference proteome</keyword>
<feature type="transmembrane region" description="Helical" evidence="8">
    <location>
        <begin position="1044"/>
        <end position="1067"/>
    </location>
</feature>
<dbReference type="GO" id="GO:0015211">
    <property type="term" value="F:purine nucleoside transmembrane transporter activity"/>
    <property type="evidence" value="ECO:0007669"/>
    <property type="project" value="InterPro"/>
</dbReference>
<dbReference type="Proteomes" id="UP000283530">
    <property type="component" value="Unassembled WGS sequence"/>
</dbReference>
<evidence type="ECO:0000256" key="5">
    <source>
        <dbReference type="ARBA" id="ARBA00022989"/>
    </source>
</evidence>
<feature type="transmembrane region" description="Helical" evidence="8">
    <location>
        <begin position="876"/>
        <end position="896"/>
    </location>
</feature>
<dbReference type="InterPro" id="IPR037185">
    <property type="entry name" value="EmrE-like"/>
</dbReference>
<dbReference type="Pfam" id="PF16913">
    <property type="entry name" value="PUNUT"/>
    <property type="match status" value="3"/>
</dbReference>
<keyword evidence="3" id="KW-0813">Transport</keyword>
<organism evidence="9 10">
    <name type="scientific">Cinnamomum micranthum f. kanehirae</name>
    <dbReference type="NCBI Taxonomy" id="337451"/>
    <lineage>
        <taxon>Eukaryota</taxon>
        <taxon>Viridiplantae</taxon>
        <taxon>Streptophyta</taxon>
        <taxon>Embryophyta</taxon>
        <taxon>Tracheophyta</taxon>
        <taxon>Spermatophyta</taxon>
        <taxon>Magnoliopsida</taxon>
        <taxon>Magnoliidae</taxon>
        <taxon>Laurales</taxon>
        <taxon>Lauraceae</taxon>
        <taxon>Cinnamomum</taxon>
    </lineage>
</organism>
<feature type="transmembrane region" description="Helical" evidence="8">
    <location>
        <begin position="363"/>
        <end position="380"/>
    </location>
</feature>
<feature type="transmembrane region" description="Helical" evidence="8">
    <location>
        <begin position="1074"/>
        <end position="1093"/>
    </location>
</feature>
<evidence type="ECO:0000256" key="2">
    <source>
        <dbReference type="ARBA" id="ARBA00006213"/>
    </source>
</evidence>
<feature type="transmembrane region" description="Helical" evidence="8">
    <location>
        <begin position="801"/>
        <end position="824"/>
    </location>
</feature>
<feature type="transmembrane region" description="Helical" evidence="8">
    <location>
        <begin position="933"/>
        <end position="953"/>
    </location>
</feature>
<keyword evidence="6 8" id="KW-0472">Membrane</keyword>
<feature type="transmembrane region" description="Helical" evidence="8">
    <location>
        <begin position="193"/>
        <end position="213"/>
    </location>
</feature>
<evidence type="ECO:0000256" key="8">
    <source>
        <dbReference type="SAM" id="Phobius"/>
    </source>
</evidence>
<dbReference type="GO" id="GO:0005345">
    <property type="term" value="F:purine nucleobase transmembrane transporter activity"/>
    <property type="evidence" value="ECO:0007669"/>
    <property type="project" value="UniProtKB-ARBA"/>
</dbReference>
<feature type="transmembrane region" description="Helical" evidence="8">
    <location>
        <begin position="332"/>
        <end position="351"/>
    </location>
</feature>
<gene>
    <name evidence="9" type="ORF">CKAN_01904100</name>
</gene>
<dbReference type="EMBL" id="QPKB01000008">
    <property type="protein sequence ID" value="RWR89966.1"/>
    <property type="molecule type" value="Genomic_DNA"/>
</dbReference>
<dbReference type="OrthoDB" id="1865379at2759"/>
<evidence type="ECO:0000256" key="7">
    <source>
        <dbReference type="SAM" id="MobiDB-lite"/>
    </source>
</evidence>
<feature type="transmembrane region" description="Helical" evidence="8">
    <location>
        <begin position="716"/>
        <end position="735"/>
    </location>
</feature>
<name>A0A3S3QST1_9MAGN</name>
<feature type="transmembrane region" description="Helical" evidence="8">
    <location>
        <begin position="168"/>
        <end position="186"/>
    </location>
</feature>
<protein>
    <submittedName>
        <fullName evidence="9">Purine permease 3</fullName>
    </submittedName>
</protein>
<accession>A0A3S3QST1</accession>
<evidence type="ECO:0000256" key="1">
    <source>
        <dbReference type="ARBA" id="ARBA00004141"/>
    </source>
</evidence>
<feature type="transmembrane region" description="Helical" evidence="8">
    <location>
        <begin position="619"/>
        <end position="641"/>
    </location>
</feature>
<dbReference type="InterPro" id="IPR030182">
    <property type="entry name" value="PUP_plant"/>
</dbReference>
<feature type="transmembrane region" description="Helical" evidence="8">
    <location>
        <begin position="661"/>
        <end position="684"/>
    </location>
</feature>
<feature type="transmembrane region" description="Helical" evidence="8">
    <location>
        <begin position="998"/>
        <end position="1024"/>
    </location>
</feature>
<dbReference type="SUPFAM" id="SSF103481">
    <property type="entry name" value="Multidrug resistance efflux transporter EmrE"/>
    <property type="match status" value="3"/>
</dbReference>
<feature type="transmembrane region" description="Helical" evidence="8">
    <location>
        <begin position="908"/>
        <end position="926"/>
    </location>
</feature>